<reference evidence="1" key="1">
    <citation type="submission" date="2021-02" db="EMBL/GenBank/DDBJ databases">
        <authorList>
            <person name="Nowell W R."/>
        </authorList>
    </citation>
    <scope>NUCLEOTIDE SEQUENCE</scope>
</reference>
<dbReference type="Proteomes" id="UP000663823">
    <property type="component" value="Unassembled WGS sequence"/>
</dbReference>
<proteinExistence type="predicted"/>
<dbReference type="AlphaFoldDB" id="A0A820B452"/>
<evidence type="ECO:0000313" key="1">
    <source>
        <dbReference type="EMBL" id="CAF4186962.1"/>
    </source>
</evidence>
<protein>
    <submittedName>
        <fullName evidence="1">Uncharacterized protein</fullName>
    </submittedName>
</protein>
<gene>
    <name evidence="1" type="ORF">OTI717_LOCUS37960</name>
</gene>
<evidence type="ECO:0000313" key="2">
    <source>
        <dbReference type="Proteomes" id="UP000663823"/>
    </source>
</evidence>
<name>A0A820B452_9BILA</name>
<dbReference type="EMBL" id="CAJOAX010019258">
    <property type="protein sequence ID" value="CAF4186962.1"/>
    <property type="molecule type" value="Genomic_DNA"/>
</dbReference>
<sequence>MSKPSKGSLHSRNIQLAMKCLLNKDLQHETESSLESDEEEMKINEDSSDTLMKFKDKVTLHEISDIFKLYLDLFCGDNRGGKRIAEFYDVYPEIELAAKSYSIERCANKSADFTALDLAIFIDQNY</sequence>
<feature type="non-terminal residue" evidence="1">
    <location>
        <position position="1"/>
    </location>
</feature>
<accession>A0A820B452</accession>
<comment type="caution">
    <text evidence="1">The sequence shown here is derived from an EMBL/GenBank/DDBJ whole genome shotgun (WGS) entry which is preliminary data.</text>
</comment>
<organism evidence="1 2">
    <name type="scientific">Rotaria sordida</name>
    <dbReference type="NCBI Taxonomy" id="392033"/>
    <lineage>
        <taxon>Eukaryota</taxon>
        <taxon>Metazoa</taxon>
        <taxon>Spiralia</taxon>
        <taxon>Gnathifera</taxon>
        <taxon>Rotifera</taxon>
        <taxon>Eurotatoria</taxon>
        <taxon>Bdelloidea</taxon>
        <taxon>Philodinida</taxon>
        <taxon>Philodinidae</taxon>
        <taxon>Rotaria</taxon>
    </lineage>
</organism>